<reference evidence="2 3" key="1">
    <citation type="journal article" date="2021" name="Microb. Ecol.">
        <title>Candidatus Mesenet longicola: Novel Endosymbionts of Brontispa longissima that Induce Cytoplasmic Incompatibility.</title>
        <authorList>
            <person name="Takano S."/>
            <person name="Gotoh Y."/>
            <person name="Hayashi T."/>
        </authorList>
    </citation>
    <scope>NUCLEOTIDE SEQUENCE [LARGE SCALE GENOMIC DNA]</scope>
    <source>
        <strain evidence="2">L5</strain>
    </source>
</reference>
<dbReference type="InterPro" id="IPR036929">
    <property type="entry name" value="DsbDN_sf"/>
</dbReference>
<feature type="domain" description="Thiol:disulfide interchange protein DsbD N-terminal" evidence="1">
    <location>
        <begin position="36"/>
        <end position="143"/>
    </location>
</feature>
<protein>
    <recommendedName>
        <fullName evidence="1">Thiol:disulfide interchange protein DsbD N-terminal domain-containing protein</fullName>
    </recommendedName>
</protein>
<proteinExistence type="predicted"/>
<dbReference type="EMBL" id="BNGU01000008">
    <property type="protein sequence ID" value="GHM59324.1"/>
    <property type="molecule type" value="Genomic_DNA"/>
</dbReference>
<accession>A0A8J3HUN0</accession>
<dbReference type="Pfam" id="PF11412">
    <property type="entry name" value="DsbD_N"/>
    <property type="match status" value="1"/>
</dbReference>
<evidence type="ECO:0000259" key="1">
    <source>
        <dbReference type="Pfam" id="PF11412"/>
    </source>
</evidence>
<evidence type="ECO:0000313" key="3">
    <source>
        <dbReference type="Proteomes" id="UP000637906"/>
    </source>
</evidence>
<evidence type="ECO:0000313" key="2">
    <source>
        <dbReference type="EMBL" id="GHM59324.1"/>
    </source>
</evidence>
<keyword evidence="3" id="KW-1185">Reference proteome</keyword>
<name>A0A8J3HUN0_9RICK</name>
<gene>
    <name evidence="2" type="ORF">sL5_03170</name>
</gene>
<dbReference type="Proteomes" id="UP000637906">
    <property type="component" value="Unassembled WGS sequence"/>
</dbReference>
<dbReference type="AlphaFoldDB" id="A0A8J3HUN0"/>
<dbReference type="Gene3D" id="2.60.40.1250">
    <property type="entry name" value="Thiol:disulfide interchange protein DsbD, N-terminal domain"/>
    <property type="match status" value="1"/>
</dbReference>
<dbReference type="InterPro" id="IPR028250">
    <property type="entry name" value="DsbDN"/>
</dbReference>
<sequence length="166" mass="19437">MESRFLILLILLLLYPYVATSGDGITKFEWLIGKVENSKIEAALKVKIEDGWHIYYKDNGDFGIPTSFSFDDKMFIVKIHWPKPKLHVDKIEEDTFVSWIYEGVVVFPVTIDLLKNSNDAEFLLTIEYSVCKETCIPKKEEIELKIGSDYFIDKRVSNLINEWRYK</sequence>
<organism evidence="2 3">
    <name type="scientific">Candidatus Mesenet longicola</name>
    <dbReference type="NCBI Taxonomy" id="1892558"/>
    <lineage>
        <taxon>Bacteria</taxon>
        <taxon>Pseudomonadati</taxon>
        <taxon>Pseudomonadota</taxon>
        <taxon>Alphaproteobacteria</taxon>
        <taxon>Rickettsiales</taxon>
        <taxon>Anaplasmataceae</taxon>
        <taxon>Candidatus Mesenet</taxon>
    </lineage>
</organism>
<comment type="caution">
    <text evidence="2">The sequence shown here is derived from an EMBL/GenBank/DDBJ whole genome shotgun (WGS) entry which is preliminary data.</text>
</comment>